<organism evidence="5 6">
    <name type="scientific">Croceicoccus mobilis</name>
    <dbReference type="NCBI Taxonomy" id="1703339"/>
    <lineage>
        <taxon>Bacteria</taxon>
        <taxon>Pseudomonadati</taxon>
        <taxon>Pseudomonadota</taxon>
        <taxon>Alphaproteobacteria</taxon>
        <taxon>Sphingomonadales</taxon>
        <taxon>Erythrobacteraceae</taxon>
        <taxon>Croceicoccus</taxon>
    </lineage>
</organism>
<dbReference type="GO" id="GO:0004777">
    <property type="term" value="F:succinate-semialdehyde dehydrogenase (NAD+) activity"/>
    <property type="evidence" value="ECO:0007669"/>
    <property type="project" value="TreeGrafter"/>
</dbReference>
<gene>
    <name evidence="5" type="ORF">GCM10010990_37410</name>
</gene>
<proteinExistence type="inferred from homology"/>
<evidence type="ECO:0000313" key="5">
    <source>
        <dbReference type="EMBL" id="GGD83815.1"/>
    </source>
</evidence>
<dbReference type="SUPFAM" id="SSF53720">
    <property type="entry name" value="ALDH-like"/>
    <property type="match status" value="1"/>
</dbReference>
<dbReference type="FunFam" id="3.40.309.10:FF:000009">
    <property type="entry name" value="Aldehyde dehydrogenase A"/>
    <property type="match status" value="1"/>
</dbReference>
<keyword evidence="2" id="KW-0521">NADP</keyword>
<accession>A0A917E028</accession>
<evidence type="ECO:0000256" key="3">
    <source>
        <dbReference type="ARBA" id="ARBA00023002"/>
    </source>
</evidence>
<dbReference type="OrthoDB" id="9812625at2"/>
<dbReference type="PANTHER" id="PTHR43217">
    <property type="entry name" value="SUCCINATE SEMIALDEHYDE DEHYDROGENASE [NAD(P)+] SAD"/>
    <property type="match status" value="1"/>
</dbReference>
<keyword evidence="3" id="KW-0560">Oxidoreductase</keyword>
<dbReference type="InterPro" id="IPR015590">
    <property type="entry name" value="Aldehyde_DH_dom"/>
</dbReference>
<dbReference type="CDD" id="cd07100">
    <property type="entry name" value="ALDH_SSADH1_GabD1"/>
    <property type="match status" value="1"/>
</dbReference>
<dbReference type="InterPro" id="IPR044148">
    <property type="entry name" value="ALDH_GabD1-like"/>
</dbReference>
<sequence>MTQEHLTTIDPLTEEVIATYPYMSDEEAGNVIEASQKAFRDWRLRSLDDRAEVIAAIGAKLREKKEEFAQLMTREVGKLLKDSRDEVDLCAAICDYTASHGPEVLADEEREVDGASAFVTHAPIGIVYGIQPWNFPAYQAVRYSIASLMAGNGVLLKHAENCTGSGAFLRDLYEEAGLPKGLFGVLFITHDQSDAIIEHDLIRGVTMTGSDKAGRHIAAKAGEVVKKTVLELGSNDAYLVLDDADLDLAVKTCVAGRIYNNGQTCVNAKRFIVTEANYDAFVKAYAEQFAAIEMGDPRDENTQLGPMVSKSQREKLHRQVEESVAKGARLVTGGEMPDGKGWFYPATVLADVAPGQPAYEDELFGPAASIIKAKDDEDAMRIANGSRYGLGGGIFSKDVEKARKLAAIHFDTGMVFINSFDVASPSLPFGGVKNSGYGREHGPEGLKEFVNAKAIKIAG</sequence>
<dbReference type="EMBL" id="BMIP01000014">
    <property type="protein sequence ID" value="GGD83815.1"/>
    <property type="molecule type" value="Genomic_DNA"/>
</dbReference>
<protein>
    <submittedName>
        <fullName evidence="5">Aldehyde dehydrogenase</fullName>
    </submittedName>
</protein>
<comment type="caution">
    <text evidence="5">The sequence shown here is derived from an EMBL/GenBank/DDBJ whole genome shotgun (WGS) entry which is preliminary data.</text>
</comment>
<dbReference type="InterPro" id="IPR016162">
    <property type="entry name" value="Ald_DH_N"/>
</dbReference>
<dbReference type="InterPro" id="IPR016163">
    <property type="entry name" value="Ald_DH_C"/>
</dbReference>
<comment type="similarity">
    <text evidence="1">Belongs to the aldehyde dehydrogenase family.</text>
</comment>
<reference evidence="5" key="2">
    <citation type="submission" date="2020-09" db="EMBL/GenBank/DDBJ databases">
        <authorList>
            <person name="Sun Q."/>
            <person name="Zhou Y."/>
        </authorList>
    </citation>
    <scope>NUCLEOTIDE SEQUENCE</scope>
    <source>
        <strain evidence="5">CGMCC 1.15360</strain>
    </source>
</reference>
<evidence type="ECO:0000256" key="1">
    <source>
        <dbReference type="ARBA" id="ARBA00009986"/>
    </source>
</evidence>
<dbReference type="Gene3D" id="3.40.309.10">
    <property type="entry name" value="Aldehyde Dehydrogenase, Chain A, domain 2"/>
    <property type="match status" value="1"/>
</dbReference>
<dbReference type="Pfam" id="PF00171">
    <property type="entry name" value="Aldedh"/>
    <property type="match status" value="1"/>
</dbReference>
<dbReference type="InterPro" id="IPR047110">
    <property type="entry name" value="GABD/Sad-like"/>
</dbReference>
<name>A0A917E028_9SPHN</name>
<dbReference type="Gene3D" id="3.40.605.10">
    <property type="entry name" value="Aldehyde Dehydrogenase, Chain A, domain 1"/>
    <property type="match status" value="1"/>
</dbReference>
<dbReference type="AlphaFoldDB" id="A0A917E028"/>
<evidence type="ECO:0000259" key="4">
    <source>
        <dbReference type="Pfam" id="PF00171"/>
    </source>
</evidence>
<reference evidence="5" key="1">
    <citation type="journal article" date="2014" name="Int. J. Syst. Evol. Microbiol.">
        <title>Complete genome sequence of Corynebacterium casei LMG S-19264T (=DSM 44701T), isolated from a smear-ripened cheese.</title>
        <authorList>
            <consortium name="US DOE Joint Genome Institute (JGI-PGF)"/>
            <person name="Walter F."/>
            <person name="Albersmeier A."/>
            <person name="Kalinowski J."/>
            <person name="Ruckert C."/>
        </authorList>
    </citation>
    <scope>NUCLEOTIDE SEQUENCE</scope>
    <source>
        <strain evidence="5">CGMCC 1.15360</strain>
    </source>
</reference>
<feature type="domain" description="Aldehyde dehydrogenase" evidence="4">
    <location>
        <begin position="4"/>
        <end position="455"/>
    </location>
</feature>
<dbReference type="FunFam" id="3.40.605.10:FF:000012">
    <property type="entry name" value="NAD-dependent succinate-semialdehyde dehydrogenase"/>
    <property type="match status" value="1"/>
</dbReference>
<dbReference type="Proteomes" id="UP000612349">
    <property type="component" value="Unassembled WGS sequence"/>
</dbReference>
<keyword evidence="6" id="KW-1185">Reference proteome</keyword>
<dbReference type="InterPro" id="IPR016161">
    <property type="entry name" value="Ald_DH/histidinol_DH"/>
</dbReference>
<evidence type="ECO:0000256" key="2">
    <source>
        <dbReference type="ARBA" id="ARBA00022857"/>
    </source>
</evidence>
<dbReference type="PANTHER" id="PTHR43217:SF1">
    <property type="entry name" value="SUCCINATE SEMIALDEHYDE DEHYDROGENASE [NAD(P)+] SAD"/>
    <property type="match status" value="1"/>
</dbReference>
<evidence type="ECO:0000313" key="6">
    <source>
        <dbReference type="Proteomes" id="UP000612349"/>
    </source>
</evidence>
<dbReference type="GO" id="GO:0004030">
    <property type="term" value="F:aldehyde dehydrogenase [NAD(P)+] activity"/>
    <property type="evidence" value="ECO:0007669"/>
    <property type="project" value="InterPro"/>
</dbReference>
<dbReference type="RefSeq" id="WP_066769274.1">
    <property type="nucleotide sequence ID" value="NZ_BMIP01000014.1"/>
</dbReference>